<feature type="compositionally biased region" description="Pro residues" evidence="1">
    <location>
        <begin position="1"/>
        <end position="12"/>
    </location>
</feature>
<organism evidence="2 3">
    <name type="scientific">Pleomassaria siparia CBS 279.74</name>
    <dbReference type="NCBI Taxonomy" id="1314801"/>
    <lineage>
        <taxon>Eukaryota</taxon>
        <taxon>Fungi</taxon>
        <taxon>Dikarya</taxon>
        <taxon>Ascomycota</taxon>
        <taxon>Pezizomycotina</taxon>
        <taxon>Dothideomycetes</taxon>
        <taxon>Pleosporomycetidae</taxon>
        <taxon>Pleosporales</taxon>
        <taxon>Pleomassariaceae</taxon>
        <taxon>Pleomassaria</taxon>
    </lineage>
</organism>
<name>A0A6G1K3S0_9PLEO</name>
<sequence>MSSRPTPTPTPESSPHDDAVEPNPDDTTTSAAQEPQPDMVSPPSPPTCSTHNLPQFLTPQLPQSATCPSCTISRHMRDIKDVQNVLRARGGVFFSRGRPKSEKHRTLMDRWRKAKVELLNLVGILERSMVERPEAEWKDAIGVLAEWEKEKEVLAMVPGCVYEGSEVKLSDEVSAMVNQMLEGLKNSVMGLLLEDGPEVVVAKPGEVADQGSSTLTRAPSSTSVSIAVPEDISTSESTITAVIRPRLHPILKRKSIDDDSPAPPKKRIRLADFATVSSEVLTISNPSPFLVLSTDEPVQPHSRSTSAELKRRKSNFNRLSERYIPGAWSSPAFCTKPNTSCFKLSWNQVEELWKEEEEEVAEEKRVHEQLKIIAEVYVMSWWVRGVAGHVGLEKVAEIGQAKAESNEMAFDGSDEVS</sequence>
<dbReference type="AlphaFoldDB" id="A0A6G1K3S0"/>
<evidence type="ECO:0000313" key="3">
    <source>
        <dbReference type="Proteomes" id="UP000799428"/>
    </source>
</evidence>
<evidence type="ECO:0000256" key="1">
    <source>
        <dbReference type="SAM" id="MobiDB-lite"/>
    </source>
</evidence>
<keyword evidence="3" id="KW-1185">Reference proteome</keyword>
<evidence type="ECO:0000313" key="2">
    <source>
        <dbReference type="EMBL" id="KAF2707253.1"/>
    </source>
</evidence>
<dbReference type="OrthoDB" id="3792227at2759"/>
<gene>
    <name evidence="2" type="ORF">K504DRAFT_447266</name>
</gene>
<proteinExistence type="predicted"/>
<feature type="region of interest" description="Disordered" evidence="1">
    <location>
        <begin position="1"/>
        <end position="65"/>
    </location>
</feature>
<dbReference type="EMBL" id="MU005774">
    <property type="protein sequence ID" value="KAF2707253.1"/>
    <property type="molecule type" value="Genomic_DNA"/>
</dbReference>
<accession>A0A6G1K3S0</accession>
<dbReference type="Proteomes" id="UP000799428">
    <property type="component" value="Unassembled WGS sequence"/>
</dbReference>
<feature type="compositionally biased region" description="Polar residues" evidence="1">
    <location>
        <begin position="47"/>
        <end position="65"/>
    </location>
</feature>
<reference evidence="2" key="1">
    <citation type="journal article" date="2020" name="Stud. Mycol.">
        <title>101 Dothideomycetes genomes: a test case for predicting lifestyles and emergence of pathogens.</title>
        <authorList>
            <person name="Haridas S."/>
            <person name="Albert R."/>
            <person name="Binder M."/>
            <person name="Bloem J."/>
            <person name="Labutti K."/>
            <person name="Salamov A."/>
            <person name="Andreopoulos B."/>
            <person name="Baker S."/>
            <person name="Barry K."/>
            <person name="Bills G."/>
            <person name="Bluhm B."/>
            <person name="Cannon C."/>
            <person name="Castanera R."/>
            <person name="Culley D."/>
            <person name="Daum C."/>
            <person name="Ezra D."/>
            <person name="Gonzalez J."/>
            <person name="Henrissat B."/>
            <person name="Kuo A."/>
            <person name="Liang C."/>
            <person name="Lipzen A."/>
            <person name="Lutzoni F."/>
            <person name="Magnuson J."/>
            <person name="Mondo S."/>
            <person name="Nolan M."/>
            <person name="Ohm R."/>
            <person name="Pangilinan J."/>
            <person name="Park H.-J."/>
            <person name="Ramirez L."/>
            <person name="Alfaro M."/>
            <person name="Sun H."/>
            <person name="Tritt A."/>
            <person name="Yoshinaga Y."/>
            <person name="Zwiers L.-H."/>
            <person name="Turgeon B."/>
            <person name="Goodwin S."/>
            <person name="Spatafora J."/>
            <person name="Crous P."/>
            <person name="Grigoriev I."/>
        </authorList>
    </citation>
    <scope>NUCLEOTIDE SEQUENCE</scope>
    <source>
        <strain evidence="2">CBS 279.74</strain>
    </source>
</reference>
<protein>
    <submittedName>
        <fullName evidence="2">Uncharacterized protein</fullName>
    </submittedName>
</protein>